<feature type="region of interest" description="Disordered" evidence="1">
    <location>
        <begin position="1"/>
        <end position="331"/>
    </location>
</feature>
<feature type="region of interest" description="Disordered" evidence="1">
    <location>
        <begin position="384"/>
        <end position="416"/>
    </location>
</feature>
<dbReference type="EMBL" id="JAWDJX010000008">
    <property type="protein sequence ID" value="KAK3055516.1"/>
    <property type="molecule type" value="Genomic_DNA"/>
</dbReference>
<keyword evidence="3" id="KW-1185">Reference proteome</keyword>
<feature type="compositionally biased region" description="Basic and acidic residues" evidence="1">
    <location>
        <begin position="228"/>
        <end position="253"/>
    </location>
</feature>
<comment type="caution">
    <text evidence="2">The sequence shown here is derived from an EMBL/GenBank/DDBJ whole genome shotgun (WGS) entry which is preliminary data.</text>
</comment>
<evidence type="ECO:0008006" key="4">
    <source>
        <dbReference type="Google" id="ProtNLM"/>
    </source>
</evidence>
<evidence type="ECO:0000256" key="1">
    <source>
        <dbReference type="SAM" id="MobiDB-lite"/>
    </source>
</evidence>
<protein>
    <recommendedName>
        <fullName evidence="4">Glycine zipper 2TM domain-containing protein</fullName>
    </recommendedName>
</protein>
<organism evidence="2 3">
    <name type="scientific">Extremus antarcticus</name>
    <dbReference type="NCBI Taxonomy" id="702011"/>
    <lineage>
        <taxon>Eukaryota</taxon>
        <taxon>Fungi</taxon>
        <taxon>Dikarya</taxon>
        <taxon>Ascomycota</taxon>
        <taxon>Pezizomycotina</taxon>
        <taxon>Dothideomycetes</taxon>
        <taxon>Dothideomycetidae</taxon>
        <taxon>Mycosphaerellales</taxon>
        <taxon>Extremaceae</taxon>
        <taxon>Extremus</taxon>
    </lineage>
</organism>
<proteinExistence type="predicted"/>
<accession>A0AAJ0DJW0</accession>
<dbReference type="AlphaFoldDB" id="A0AAJ0DJW0"/>
<gene>
    <name evidence="2" type="ORF">LTR09_003436</name>
</gene>
<evidence type="ECO:0000313" key="2">
    <source>
        <dbReference type="EMBL" id="KAK3055516.1"/>
    </source>
</evidence>
<dbReference type="Proteomes" id="UP001271007">
    <property type="component" value="Unassembled WGS sequence"/>
</dbReference>
<feature type="compositionally biased region" description="Basic and acidic residues" evidence="1">
    <location>
        <begin position="17"/>
        <end position="29"/>
    </location>
</feature>
<feature type="compositionally biased region" description="Polar residues" evidence="1">
    <location>
        <begin position="63"/>
        <end position="82"/>
    </location>
</feature>
<feature type="compositionally biased region" description="Basic and acidic residues" evidence="1">
    <location>
        <begin position="296"/>
        <end position="312"/>
    </location>
</feature>
<reference evidence="2" key="1">
    <citation type="submission" date="2023-04" db="EMBL/GenBank/DDBJ databases">
        <title>Black Yeasts Isolated from many extreme environments.</title>
        <authorList>
            <person name="Coleine C."/>
            <person name="Stajich J.E."/>
            <person name="Selbmann L."/>
        </authorList>
    </citation>
    <scope>NUCLEOTIDE SEQUENCE</scope>
    <source>
        <strain evidence="2">CCFEE 5312</strain>
    </source>
</reference>
<feature type="compositionally biased region" description="Basic and acidic residues" evidence="1">
    <location>
        <begin position="279"/>
        <end position="288"/>
    </location>
</feature>
<evidence type="ECO:0000313" key="3">
    <source>
        <dbReference type="Proteomes" id="UP001271007"/>
    </source>
</evidence>
<name>A0AAJ0DJW0_9PEZI</name>
<feature type="compositionally biased region" description="Basic and acidic residues" evidence="1">
    <location>
        <begin position="103"/>
        <end position="165"/>
    </location>
</feature>
<feature type="compositionally biased region" description="Polar residues" evidence="1">
    <location>
        <begin position="175"/>
        <end position="194"/>
    </location>
</feature>
<sequence>MADFVELGAEGVTSLTESKHFDRLYDKIDQSVPHRKKRNQNQPTQKQQDQYSGNSGNHRDYKQSYQSTTYEQDDQTTVPSNTGRRRHQNRLPSPEGRPPANWDGRKENRDTRRRDSQRSGSLDRESEVSERVIRAYETERDDPSRPAESVLSKRDLKKLNSRDAAKMSYAGGYGNTLQSPTNYDGRRANSQQPPRNKYYDDDDGSDYDERTGRRYKTTGRGYDDGYEDDRGYDREIVETERYRGPARDYDARRTSYGTSKGGNDQYGASAGAVTQYRRSTQEVDDYKSQRSRSRGRRESGRGRDRSASDSRSRSRSRSNEGGIRGKLDDTFDTSMKGLGAGLAGAVVGGLAGREFGHKHKQRDIIIGALIGGLGANVAENKWRDWKDEKEDKLRKDENKWEDRWDGRDGRSRSAMR</sequence>
<feature type="compositionally biased region" description="Low complexity" evidence="1">
    <location>
        <begin position="40"/>
        <end position="50"/>
    </location>
</feature>